<feature type="domain" description="Xylose isomerase-like TIM barrel" evidence="1">
    <location>
        <begin position="20"/>
        <end position="161"/>
    </location>
</feature>
<gene>
    <name evidence="2" type="ORF">ACFO4E_21110</name>
</gene>
<reference evidence="3" key="1">
    <citation type="journal article" date="2019" name="Int. J. Syst. Evol. Microbiol.">
        <title>The Global Catalogue of Microorganisms (GCM) 10K type strain sequencing project: providing services to taxonomists for standard genome sequencing and annotation.</title>
        <authorList>
            <consortium name="The Broad Institute Genomics Platform"/>
            <consortium name="The Broad Institute Genome Sequencing Center for Infectious Disease"/>
            <person name="Wu L."/>
            <person name="Ma J."/>
        </authorList>
    </citation>
    <scope>NUCLEOTIDE SEQUENCE [LARGE SCALE GENOMIC DNA]</scope>
    <source>
        <strain evidence="3">XZYJ18</strain>
    </source>
</reference>
<organism evidence="2 3">
    <name type="scientific">Nocardiopsis mangrovi</name>
    <dbReference type="NCBI Taxonomy" id="1179818"/>
    <lineage>
        <taxon>Bacteria</taxon>
        <taxon>Bacillati</taxon>
        <taxon>Actinomycetota</taxon>
        <taxon>Actinomycetes</taxon>
        <taxon>Streptosporangiales</taxon>
        <taxon>Nocardiopsidaceae</taxon>
        <taxon>Nocardiopsis</taxon>
    </lineage>
</organism>
<dbReference type="SUPFAM" id="SSF51658">
    <property type="entry name" value="Xylose isomerase-like"/>
    <property type="match status" value="1"/>
</dbReference>
<dbReference type="RefSeq" id="WP_378577413.1">
    <property type="nucleotide sequence ID" value="NZ_JBHSFQ010000023.1"/>
</dbReference>
<dbReference type="InterPro" id="IPR013022">
    <property type="entry name" value="Xyl_isomerase-like_TIM-brl"/>
</dbReference>
<sequence>MLVPGLVSVTFRALTAEEVVDLTREAGLRTIEWGGDVHVPPGDTGRAREVGDRCRAAGLAVGGYGSYHKAGVTDPAGFPEIVATAVALGAPRVRVWAGTTGSAETGPAQRSRTVADIRRCADLAAQAGIRITVEHHVESLTDDLDSALRMHAEAASPALVPHWQPRESPDVDACLREVTALLPRLESVHAFSWGDDGYTERLPLGDRADLWRPVLGLLAADGARREVLLEFVQDDSPAAFLRDAAALRDWIAETADTAAAAGPVG</sequence>
<dbReference type="PANTHER" id="PTHR12110">
    <property type="entry name" value="HYDROXYPYRUVATE ISOMERASE"/>
    <property type="match status" value="1"/>
</dbReference>
<dbReference type="InterPro" id="IPR050312">
    <property type="entry name" value="IolE/XylAMocC-like"/>
</dbReference>
<dbReference type="Gene3D" id="3.20.20.150">
    <property type="entry name" value="Divalent-metal-dependent TIM barrel enzymes"/>
    <property type="match status" value="1"/>
</dbReference>
<comment type="caution">
    <text evidence="2">The sequence shown here is derived from an EMBL/GenBank/DDBJ whole genome shotgun (WGS) entry which is preliminary data.</text>
</comment>
<evidence type="ECO:0000313" key="3">
    <source>
        <dbReference type="Proteomes" id="UP001595923"/>
    </source>
</evidence>
<evidence type="ECO:0000313" key="2">
    <source>
        <dbReference type="EMBL" id="MFC4564369.1"/>
    </source>
</evidence>
<proteinExistence type="predicted"/>
<accession>A0ABV9E196</accession>
<name>A0ABV9E196_9ACTN</name>
<dbReference type="Proteomes" id="UP001595923">
    <property type="component" value="Unassembled WGS sequence"/>
</dbReference>
<dbReference type="Pfam" id="PF01261">
    <property type="entry name" value="AP_endonuc_2"/>
    <property type="match status" value="1"/>
</dbReference>
<dbReference type="PANTHER" id="PTHR12110:SF41">
    <property type="entry name" value="INOSOSE DEHYDRATASE"/>
    <property type="match status" value="1"/>
</dbReference>
<evidence type="ECO:0000259" key="1">
    <source>
        <dbReference type="Pfam" id="PF01261"/>
    </source>
</evidence>
<protein>
    <submittedName>
        <fullName evidence="2">Sugar phosphate isomerase/epimerase family protein</fullName>
    </submittedName>
</protein>
<dbReference type="GO" id="GO:0016853">
    <property type="term" value="F:isomerase activity"/>
    <property type="evidence" value="ECO:0007669"/>
    <property type="project" value="UniProtKB-KW"/>
</dbReference>
<dbReference type="InterPro" id="IPR036237">
    <property type="entry name" value="Xyl_isomerase-like_sf"/>
</dbReference>
<keyword evidence="3" id="KW-1185">Reference proteome</keyword>
<dbReference type="EMBL" id="JBHSFQ010000023">
    <property type="protein sequence ID" value="MFC4564369.1"/>
    <property type="molecule type" value="Genomic_DNA"/>
</dbReference>
<keyword evidence="2" id="KW-0413">Isomerase</keyword>